<dbReference type="RefSeq" id="WP_209353481.1">
    <property type="nucleotide sequence ID" value="NZ_JAGIYZ010000022.1"/>
</dbReference>
<gene>
    <name evidence="2" type="ORF">J5Y09_19425</name>
</gene>
<comment type="caution">
    <text evidence="2">The sequence shown here is derived from an EMBL/GenBank/DDBJ whole genome shotgun (WGS) entry which is preliminary data.</text>
</comment>
<protein>
    <submittedName>
        <fullName evidence="2">DUF4157 domain-containing protein</fullName>
    </submittedName>
</protein>
<keyword evidence="3" id="KW-1185">Reference proteome</keyword>
<dbReference type="EMBL" id="JAGIYZ010000022">
    <property type="protein sequence ID" value="MBP0466106.1"/>
    <property type="molecule type" value="Genomic_DNA"/>
</dbReference>
<evidence type="ECO:0000259" key="1">
    <source>
        <dbReference type="Pfam" id="PF13699"/>
    </source>
</evidence>
<reference evidence="2 3" key="1">
    <citation type="submission" date="2021-03" db="EMBL/GenBank/DDBJ databases">
        <authorList>
            <person name="So Y."/>
        </authorList>
    </citation>
    <scope>NUCLEOTIDE SEQUENCE [LARGE SCALE GENOMIC DNA]</scope>
    <source>
        <strain evidence="2 3">PWR1</strain>
    </source>
</reference>
<accession>A0ABS4AZC3</accession>
<feature type="domain" description="eCIS core" evidence="1">
    <location>
        <begin position="4"/>
        <end position="67"/>
    </location>
</feature>
<dbReference type="InterPro" id="IPR025295">
    <property type="entry name" value="eCIS_core_dom"/>
</dbReference>
<sequence length="69" mass="7309">MTDRMFGVDLSGVRAQPGSARLGARAYAQGSKPPLFFGPNGYDRGMTAGMQRLMGHEATHVVQQGGGTR</sequence>
<proteinExistence type="predicted"/>
<dbReference type="Proteomes" id="UP000680815">
    <property type="component" value="Unassembled WGS sequence"/>
</dbReference>
<evidence type="ECO:0000313" key="2">
    <source>
        <dbReference type="EMBL" id="MBP0466106.1"/>
    </source>
</evidence>
<name>A0ABS4AZC3_9PROT</name>
<dbReference type="Pfam" id="PF13699">
    <property type="entry name" value="eCIS_core"/>
    <property type="match status" value="1"/>
</dbReference>
<evidence type="ECO:0000313" key="3">
    <source>
        <dbReference type="Proteomes" id="UP000680815"/>
    </source>
</evidence>
<organism evidence="2 3">
    <name type="scientific">Roseomonas nitratireducens</name>
    <dbReference type="NCBI Taxonomy" id="2820810"/>
    <lineage>
        <taxon>Bacteria</taxon>
        <taxon>Pseudomonadati</taxon>
        <taxon>Pseudomonadota</taxon>
        <taxon>Alphaproteobacteria</taxon>
        <taxon>Acetobacterales</taxon>
        <taxon>Roseomonadaceae</taxon>
        <taxon>Roseomonas</taxon>
    </lineage>
</organism>